<reference evidence="6 7" key="1">
    <citation type="submission" date="2010-11" db="EMBL/GenBank/DDBJ databases">
        <authorList>
            <person name="Weinstock G."/>
            <person name="Sodergren E."/>
            <person name="Clifton S."/>
            <person name="Fulton L."/>
            <person name="Fulton B."/>
            <person name="Courtney L."/>
            <person name="Fronick C."/>
            <person name="Harrison M."/>
            <person name="Strong C."/>
            <person name="Farmer C."/>
            <person name="Delahaunty K."/>
            <person name="Markovic C."/>
            <person name="Hall O."/>
            <person name="Minx P."/>
            <person name="Tomlinson C."/>
            <person name="Mitreva M."/>
            <person name="Hou S."/>
            <person name="Chen J."/>
            <person name="Wollam A."/>
            <person name="Pepin K.H."/>
            <person name="Johnson M."/>
            <person name="Bhonagiri V."/>
            <person name="Zhang X."/>
            <person name="Suruliraj S."/>
            <person name="Warren W."/>
            <person name="Chinwalla A."/>
            <person name="Mardis E.R."/>
            <person name="Wilson R.K."/>
        </authorList>
    </citation>
    <scope>NUCLEOTIDE SEQUENCE [LARGE SCALE GENOMIC DNA]</scope>
    <source>
        <strain evidence="6 7">F0211</strain>
    </source>
</reference>
<dbReference type="GO" id="GO:0003700">
    <property type="term" value="F:DNA-binding transcription factor activity"/>
    <property type="evidence" value="ECO:0007669"/>
    <property type="project" value="InterPro"/>
</dbReference>
<dbReference type="AlphaFoldDB" id="E6J323"/>
<dbReference type="InterPro" id="IPR050950">
    <property type="entry name" value="HTH-type_LysR_regulators"/>
</dbReference>
<dbReference type="Pfam" id="PF00126">
    <property type="entry name" value="HTH_1"/>
    <property type="match status" value="1"/>
</dbReference>
<dbReference type="Proteomes" id="UP000002973">
    <property type="component" value="Unassembled WGS sequence"/>
</dbReference>
<dbReference type="InterPro" id="IPR000847">
    <property type="entry name" value="LysR_HTH_N"/>
</dbReference>
<accession>E6J323</accession>
<evidence type="ECO:0000313" key="7">
    <source>
        <dbReference type="Proteomes" id="UP000002973"/>
    </source>
</evidence>
<keyword evidence="4" id="KW-0804">Transcription</keyword>
<feature type="domain" description="HTH lysR-type" evidence="5">
    <location>
        <begin position="3"/>
        <end position="61"/>
    </location>
</feature>
<dbReference type="InterPro" id="IPR036390">
    <property type="entry name" value="WH_DNA-bd_sf"/>
</dbReference>
<comment type="similarity">
    <text evidence="1">Belongs to the LysR transcriptional regulatory family.</text>
</comment>
<protein>
    <submittedName>
        <fullName evidence="6">LysR substrate binding domain protein</fullName>
    </submittedName>
</protein>
<comment type="caution">
    <text evidence="6">The sequence shown here is derived from an EMBL/GenBank/DDBJ whole genome shotgun (WGS) entry which is preliminary data.</text>
</comment>
<dbReference type="SUPFAM" id="SSF46785">
    <property type="entry name" value="Winged helix' DNA-binding domain"/>
    <property type="match status" value="1"/>
</dbReference>
<dbReference type="InterPro" id="IPR005119">
    <property type="entry name" value="LysR_subst-bd"/>
</dbReference>
<dbReference type="Gene3D" id="1.10.10.10">
    <property type="entry name" value="Winged helix-like DNA-binding domain superfamily/Winged helix DNA-binding domain"/>
    <property type="match status" value="1"/>
</dbReference>
<dbReference type="SUPFAM" id="SSF53850">
    <property type="entry name" value="Periplasmic binding protein-like II"/>
    <property type="match status" value="1"/>
</dbReference>
<dbReference type="PANTHER" id="PTHR30419">
    <property type="entry name" value="HTH-TYPE TRANSCRIPTIONAL REGULATOR YBHD"/>
    <property type="match status" value="1"/>
</dbReference>
<dbReference type="eggNOG" id="COG0583">
    <property type="taxonomic scope" value="Bacteria"/>
</dbReference>
<proteinExistence type="inferred from homology"/>
<evidence type="ECO:0000256" key="2">
    <source>
        <dbReference type="ARBA" id="ARBA00023015"/>
    </source>
</evidence>
<dbReference type="EMBL" id="AECT01000045">
    <property type="protein sequence ID" value="EFU21640.1"/>
    <property type="molecule type" value="Genomic_DNA"/>
</dbReference>
<dbReference type="Pfam" id="PF03466">
    <property type="entry name" value="LysR_substrate"/>
    <property type="match status" value="1"/>
</dbReference>
<gene>
    <name evidence="6" type="ORF">HMPREF0813_01717</name>
</gene>
<dbReference type="Gene3D" id="3.40.190.290">
    <property type="match status" value="1"/>
</dbReference>
<keyword evidence="3" id="KW-0238">DNA-binding</keyword>
<evidence type="ECO:0000259" key="5">
    <source>
        <dbReference type="PROSITE" id="PS50931"/>
    </source>
</evidence>
<keyword evidence="2" id="KW-0805">Transcription regulation</keyword>
<evidence type="ECO:0000256" key="3">
    <source>
        <dbReference type="ARBA" id="ARBA00023125"/>
    </source>
</evidence>
<dbReference type="GO" id="GO:0005829">
    <property type="term" value="C:cytosol"/>
    <property type="evidence" value="ECO:0007669"/>
    <property type="project" value="TreeGrafter"/>
</dbReference>
<dbReference type="PROSITE" id="PS50931">
    <property type="entry name" value="HTH_LYSR"/>
    <property type="match status" value="1"/>
</dbReference>
<dbReference type="InterPro" id="IPR036388">
    <property type="entry name" value="WH-like_DNA-bd_sf"/>
</dbReference>
<dbReference type="PANTHER" id="PTHR30419:SF8">
    <property type="entry name" value="NITROGEN ASSIMILATION TRANSCRIPTIONAL ACTIVATOR-RELATED"/>
    <property type="match status" value="1"/>
</dbReference>
<dbReference type="GO" id="GO:0003677">
    <property type="term" value="F:DNA binding"/>
    <property type="evidence" value="ECO:0007669"/>
    <property type="project" value="UniProtKB-KW"/>
</dbReference>
<sequence>MNMDIIQMTYFINIVECGCNLSIAAKKIHISQSALSQFVTNFEATEGLQLFNRRNGRLESLTEAGGKIYRFATEIVNRHEEMQSMIHMEAQKQKGTINLGIPSLILRVYFASALPKFFKDNPHINIQVVEGGSKDLRQKFLEGDLNFVLLIEPTNLDAKKYEQYIIQADEYAAYMDKNHPLADKEFLEWKDIAAYDLATFNKSFTTYELVAEKLKNKKIETNFTYLSSAWDFLTESTYKNDMIAILPRPVEYFVDKNKFKAVRFKDPIPFNIWFCRSYKANYNEVEAYVYEELLKGYYQPISSLDT</sequence>
<organism evidence="6 7">
    <name type="scientific">Streptococcus anginosus F0211</name>
    <dbReference type="NCBI Taxonomy" id="706437"/>
    <lineage>
        <taxon>Bacteria</taxon>
        <taxon>Bacillati</taxon>
        <taxon>Bacillota</taxon>
        <taxon>Bacilli</taxon>
        <taxon>Lactobacillales</taxon>
        <taxon>Streptococcaceae</taxon>
        <taxon>Streptococcus</taxon>
        <taxon>Streptococcus anginosus group</taxon>
    </lineage>
</organism>
<evidence type="ECO:0000256" key="4">
    <source>
        <dbReference type="ARBA" id="ARBA00023163"/>
    </source>
</evidence>
<evidence type="ECO:0000256" key="1">
    <source>
        <dbReference type="ARBA" id="ARBA00009437"/>
    </source>
</evidence>
<name>E6J323_STRAP</name>
<evidence type="ECO:0000313" key="6">
    <source>
        <dbReference type="EMBL" id="EFU21640.1"/>
    </source>
</evidence>